<evidence type="ECO:0000313" key="1">
    <source>
        <dbReference type="EMBL" id="KAJ4147048.1"/>
    </source>
</evidence>
<dbReference type="Proteomes" id="UP001144673">
    <property type="component" value="Chromosome 3"/>
</dbReference>
<proteinExistence type="predicted"/>
<dbReference type="EMBL" id="JAJHUN010000010">
    <property type="protein sequence ID" value="KAJ4147048.1"/>
    <property type="molecule type" value="Genomic_DNA"/>
</dbReference>
<reference evidence="1" key="1">
    <citation type="journal article" date="2023" name="Access Microbiol">
        <title>De-novo genome assembly for Akanthomyces muscarius, a biocontrol agent of insect agricultural pests.</title>
        <authorList>
            <person name="Erdos Z."/>
            <person name="Studholme D.J."/>
            <person name="Raymond B."/>
            <person name="Sharma M."/>
        </authorList>
    </citation>
    <scope>NUCLEOTIDE SEQUENCE</scope>
    <source>
        <strain evidence="1">Ve6</strain>
    </source>
</reference>
<dbReference type="GeneID" id="80888760"/>
<dbReference type="AlphaFoldDB" id="A0A9W8Q6S7"/>
<evidence type="ECO:0000313" key="2">
    <source>
        <dbReference type="Proteomes" id="UP001144673"/>
    </source>
</evidence>
<keyword evidence="2" id="KW-1185">Reference proteome</keyword>
<protein>
    <submittedName>
        <fullName evidence="1">Uncharacterized protein</fullName>
    </submittedName>
</protein>
<dbReference type="KEGG" id="amus:LMH87_001601"/>
<sequence length="142" mass="15274">MASSASLCNLSSAPEFLAAHPEILVGRQKLTEAENNTGCDTFEIVNRPLNNLILIQSFNADTLERVYVVALVDDQKALNSYNAAADDDEDEDGDSRNGCATCGVGTGTGGRKRGPEDYLFPRMVTCADTCPEKQVGLMWPGK</sequence>
<comment type="caution">
    <text evidence="1">The sequence shown here is derived from an EMBL/GenBank/DDBJ whole genome shotgun (WGS) entry which is preliminary data.</text>
</comment>
<gene>
    <name evidence="1" type="ORF">LMH87_001601</name>
</gene>
<organism evidence="1 2">
    <name type="scientific">Akanthomyces muscarius</name>
    <name type="common">Entomopathogenic fungus</name>
    <name type="synonym">Lecanicillium muscarium</name>
    <dbReference type="NCBI Taxonomy" id="2231603"/>
    <lineage>
        <taxon>Eukaryota</taxon>
        <taxon>Fungi</taxon>
        <taxon>Dikarya</taxon>
        <taxon>Ascomycota</taxon>
        <taxon>Pezizomycotina</taxon>
        <taxon>Sordariomycetes</taxon>
        <taxon>Hypocreomycetidae</taxon>
        <taxon>Hypocreales</taxon>
        <taxon>Cordycipitaceae</taxon>
        <taxon>Akanthomyces</taxon>
    </lineage>
</organism>
<dbReference type="RefSeq" id="XP_056049989.1">
    <property type="nucleotide sequence ID" value="XM_056192898.1"/>
</dbReference>
<name>A0A9W8Q6S7_AKAMU</name>
<accession>A0A9W8Q6S7</accession>